<sequence>MASQKLVRCEIRRRGSSGPTSPRFIPLEIFGLWEYLMTTKHDFEVIEPRASLWLDMEDSPEAAYSETQYERVTEVSAFVYSGRDEMFTRACRYFRTDECERLKPIFLKHYGSQADKPQAHVRERAGIWLHRQPGTAPVS</sequence>
<reference evidence="1 2" key="1">
    <citation type="journal article" date="2019" name="Nat. Microbiol.">
        <title>Mediterranean grassland soil C-N compound turnover is dependent on rainfall and depth, and is mediated by genomically divergent microorganisms.</title>
        <authorList>
            <person name="Diamond S."/>
            <person name="Andeer P.F."/>
            <person name="Li Z."/>
            <person name="Crits-Christoph A."/>
            <person name="Burstein D."/>
            <person name="Anantharaman K."/>
            <person name="Lane K.R."/>
            <person name="Thomas B.C."/>
            <person name="Pan C."/>
            <person name="Northen T.R."/>
            <person name="Banfield J.F."/>
        </authorList>
    </citation>
    <scope>NUCLEOTIDE SEQUENCE [LARGE SCALE GENOMIC DNA]</scope>
    <source>
        <strain evidence="1">WS_2</strain>
    </source>
</reference>
<gene>
    <name evidence="1" type="ORF">E6K72_11850</name>
</gene>
<comment type="caution">
    <text evidence="1">The sequence shown here is derived from an EMBL/GenBank/DDBJ whole genome shotgun (WGS) entry which is preliminary data.</text>
</comment>
<dbReference type="Proteomes" id="UP000317716">
    <property type="component" value="Unassembled WGS sequence"/>
</dbReference>
<name>A0A538SF49_UNCEI</name>
<proteinExistence type="predicted"/>
<evidence type="ECO:0000313" key="1">
    <source>
        <dbReference type="EMBL" id="TMQ49994.1"/>
    </source>
</evidence>
<dbReference type="EMBL" id="VBOS01000430">
    <property type="protein sequence ID" value="TMQ49994.1"/>
    <property type="molecule type" value="Genomic_DNA"/>
</dbReference>
<protein>
    <submittedName>
        <fullName evidence="1">Uncharacterized protein</fullName>
    </submittedName>
</protein>
<evidence type="ECO:0000313" key="2">
    <source>
        <dbReference type="Proteomes" id="UP000317716"/>
    </source>
</evidence>
<dbReference type="AlphaFoldDB" id="A0A538SF49"/>
<organism evidence="1 2">
    <name type="scientific">Eiseniibacteriota bacterium</name>
    <dbReference type="NCBI Taxonomy" id="2212470"/>
    <lineage>
        <taxon>Bacteria</taxon>
        <taxon>Candidatus Eiseniibacteriota</taxon>
    </lineage>
</organism>
<accession>A0A538SF49</accession>